<dbReference type="AlphaFoldDB" id="A0A9R1VAU6"/>
<comment type="caution">
    <text evidence="2">The sequence shown here is derived from an EMBL/GenBank/DDBJ whole genome shotgun (WGS) entry which is preliminary data.</text>
</comment>
<evidence type="ECO:0000256" key="1">
    <source>
        <dbReference type="SAM" id="MobiDB-lite"/>
    </source>
</evidence>
<name>A0A9R1VAU6_LACSA</name>
<evidence type="ECO:0000313" key="3">
    <source>
        <dbReference type="Proteomes" id="UP000235145"/>
    </source>
</evidence>
<sequence>MGKREDDKFPSNTTVKPSHNQILGKEHQVIEIITLHSGKNVDNKQDIDKGKNDPKVGDHGLEVNITAYPSALEKPTFLPFGKRWPKMEDMWDLFSQVKINIPFVKLIKQVPSCENFLKDLCVQKCKPQAHLPKKIDLTEHVSSIVSNTLPPKLKDPKAPSISVNLGNVNIKKALFDCGTSITILSGNLFDQHDLGTMEQTDIIIQLADK</sequence>
<feature type="region of interest" description="Disordered" evidence="1">
    <location>
        <begin position="1"/>
        <end position="21"/>
    </location>
</feature>
<dbReference type="PANTHER" id="PTHR33067">
    <property type="entry name" value="RNA-DIRECTED DNA POLYMERASE-RELATED"/>
    <property type="match status" value="1"/>
</dbReference>
<dbReference type="Proteomes" id="UP000235145">
    <property type="component" value="Unassembled WGS sequence"/>
</dbReference>
<dbReference type="EMBL" id="NBSK02000006">
    <property type="protein sequence ID" value="KAJ0201513.1"/>
    <property type="molecule type" value="Genomic_DNA"/>
</dbReference>
<evidence type="ECO:0000313" key="2">
    <source>
        <dbReference type="EMBL" id="KAJ0201513.1"/>
    </source>
</evidence>
<dbReference type="Gene3D" id="2.40.70.10">
    <property type="entry name" value="Acid Proteases"/>
    <property type="match status" value="1"/>
</dbReference>
<protein>
    <recommendedName>
        <fullName evidence="4">Aspartic peptidase DDI1-type domain-containing protein</fullName>
    </recommendedName>
</protein>
<dbReference type="InterPro" id="IPR021109">
    <property type="entry name" value="Peptidase_aspartic_dom_sf"/>
</dbReference>
<evidence type="ECO:0008006" key="4">
    <source>
        <dbReference type="Google" id="ProtNLM"/>
    </source>
</evidence>
<proteinExistence type="predicted"/>
<organism evidence="2 3">
    <name type="scientific">Lactuca sativa</name>
    <name type="common">Garden lettuce</name>
    <dbReference type="NCBI Taxonomy" id="4236"/>
    <lineage>
        <taxon>Eukaryota</taxon>
        <taxon>Viridiplantae</taxon>
        <taxon>Streptophyta</taxon>
        <taxon>Embryophyta</taxon>
        <taxon>Tracheophyta</taxon>
        <taxon>Spermatophyta</taxon>
        <taxon>Magnoliopsida</taxon>
        <taxon>eudicotyledons</taxon>
        <taxon>Gunneridae</taxon>
        <taxon>Pentapetalae</taxon>
        <taxon>asterids</taxon>
        <taxon>campanulids</taxon>
        <taxon>Asterales</taxon>
        <taxon>Asteraceae</taxon>
        <taxon>Cichorioideae</taxon>
        <taxon>Cichorieae</taxon>
        <taxon>Lactucinae</taxon>
        <taxon>Lactuca</taxon>
    </lineage>
</organism>
<accession>A0A9R1VAU6</accession>
<feature type="compositionally biased region" description="Polar residues" evidence="1">
    <location>
        <begin position="10"/>
        <end position="21"/>
    </location>
</feature>
<reference evidence="2 3" key="1">
    <citation type="journal article" date="2017" name="Nat. Commun.">
        <title>Genome assembly with in vitro proximity ligation data and whole-genome triplication in lettuce.</title>
        <authorList>
            <person name="Reyes-Chin-Wo S."/>
            <person name="Wang Z."/>
            <person name="Yang X."/>
            <person name="Kozik A."/>
            <person name="Arikit S."/>
            <person name="Song C."/>
            <person name="Xia L."/>
            <person name="Froenicke L."/>
            <person name="Lavelle D.O."/>
            <person name="Truco M.J."/>
            <person name="Xia R."/>
            <person name="Zhu S."/>
            <person name="Xu C."/>
            <person name="Xu H."/>
            <person name="Xu X."/>
            <person name="Cox K."/>
            <person name="Korf I."/>
            <person name="Meyers B.C."/>
            <person name="Michelmore R.W."/>
        </authorList>
    </citation>
    <scope>NUCLEOTIDE SEQUENCE [LARGE SCALE GENOMIC DNA]</scope>
    <source>
        <strain evidence="3">cv. Salinas</strain>
        <tissue evidence="2">Seedlings</tissue>
    </source>
</reference>
<dbReference type="PANTHER" id="PTHR33067:SF32">
    <property type="entry name" value="ASPARTIC PEPTIDASE DDI1-TYPE DOMAIN-CONTAINING PROTEIN"/>
    <property type="match status" value="1"/>
</dbReference>
<keyword evidence="3" id="KW-1185">Reference proteome</keyword>
<gene>
    <name evidence="2" type="ORF">LSAT_V11C600300620</name>
</gene>